<evidence type="ECO:0000256" key="2">
    <source>
        <dbReference type="ARBA" id="ARBA00022737"/>
    </source>
</evidence>
<accession>A0A8D2J2P8</accession>
<evidence type="ECO:0000256" key="3">
    <source>
        <dbReference type="SAM" id="MobiDB-lite"/>
    </source>
</evidence>
<name>A0A8D2J2P8_VARKO</name>
<dbReference type="OMA" id="DCHAQPH"/>
<protein>
    <recommendedName>
        <fullName evidence="4">Thrombospondin-like N-terminal domain-containing protein</fullName>
    </recommendedName>
</protein>
<dbReference type="FunFam" id="2.60.120.200:FF:000016">
    <property type="entry name" value="Collagen XI alpha 1 chain"/>
    <property type="match status" value="1"/>
</dbReference>
<feature type="region of interest" description="Disordered" evidence="3">
    <location>
        <begin position="183"/>
        <end position="248"/>
    </location>
</feature>
<reference evidence="5" key="2">
    <citation type="submission" date="2025-09" db="UniProtKB">
        <authorList>
            <consortium name="Ensembl"/>
        </authorList>
    </citation>
    <scope>IDENTIFICATION</scope>
</reference>
<proteinExistence type="predicted"/>
<evidence type="ECO:0000256" key="1">
    <source>
        <dbReference type="ARBA" id="ARBA00022729"/>
    </source>
</evidence>
<feature type="compositionally biased region" description="Basic residues" evidence="3">
    <location>
        <begin position="210"/>
        <end position="219"/>
    </location>
</feature>
<dbReference type="InterPro" id="IPR048287">
    <property type="entry name" value="TSPN-like_N"/>
</dbReference>
<keyword evidence="6" id="KW-1185">Reference proteome</keyword>
<dbReference type="Pfam" id="PF02210">
    <property type="entry name" value="Laminin_G_2"/>
    <property type="match status" value="1"/>
</dbReference>
<sequence>GVRRTAGFCPRRRSGAAPDVAYRISRQAQLSAPTRQLFPGRFPEDFSIMALLKPKAGLQAFLLSIYNKDGLQQLGVELGRSPVFLYADQRGRPAPEDYPVFRGVNLADGKWHRVALSVSKKQVTLLLDCKKKATRPLPRGSQPVVDTRGITVFGTRLLDEEAFEGEIQQLLISPSPQDAYDFCEHYSPDCDGATQKPQAQEAAQRPARPGVRRGHRGGGRGRAATHTPSSSAAPRRGDGGKAASAGEESKHRWNFILARLILGGPGREGGSIAKHVVQAPVAKQAPGSHGEQPPHAQPLGAAEAQIPGAQTRLLSS</sequence>
<feature type="compositionally biased region" description="Low complexity" evidence="3">
    <location>
        <begin position="195"/>
        <end position="209"/>
    </location>
</feature>
<dbReference type="InterPro" id="IPR001791">
    <property type="entry name" value="Laminin_G"/>
</dbReference>
<feature type="compositionally biased region" description="Low complexity" evidence="3">
    <location>
        <begin position="222"/>
        <end position="234"/>
    </location>
</feature>
<feature type="domain" description="Thrombospondin-like N-terminal" evidence="4">
    <location>
        <begin position="1"/>
        <end position="176"/>
    </location>
</feature>
<reference evidence="5" key="1">
    <citation type="submission" date="2025-08" db="UniProtKB">
        <authorList>
            <consortium name="Ensembl"/>
        </authorList>
    </citation>
    <scope>IDENTIFICATION</scope>
</reference>
<evidence type="ECO:0000313" key="5">
    <source>
        <dbReference type="Ensembl" id="ENSVKKP00000002895.1"/>
    </source>
</evidence>
<keyword evidence="1" id="KW-0732">Signal</keyword>
<dbReference type="Proteomes" id="UP000694545">
    <property type="component" value="Unplaced"/>
</dbReference>
<evidence type="ECO:0000313" key="6">
    <source>
        <dbReference type="Proteomes" id="UP000694545"/>
    </source>
</evidence>
<feature type="region of interest" description="Disordered" evidence="3">
    <location>
        <begin position="281"/>
        <end position="300"/>
    </location>
</feature>
<dbReference type="SMART" id="SM00210">
    <property type="entry name" value="TSPN"/>
    <property type="match status" value="1"/>
</dbReference>
<keyword evidence="2" id="KW-0677">Repeat</keyword>
<dbReference type="InterPro" id="IPR013320">
    <property type="entry name" value="ConA-like_dom_sf"/>
</dbReference>
<organism evidence="5 6">
    <name type="scientific">Varanus komodoensis</name>
    <name type="common">Komodo dragon</name>
    <dbReference type="NCBI Taxonomy" id="61221"/>
    <lineage>
        <taxon>Eukaryota</taxon>
        <taxon>Metazoa</taxon>
        <taxon>Chordata</taxon>
        <taxon>Craniata</taxon>
        <taxon>Vertebrata</taxon>
        <taxon>Euteleostomi</taxon>
        <taxon>Lepidosauria</taxon>
        <taxon>Squamata</taxon>
        <taxon>Bifurcata</taxon>
        <taxon>Unidentata</taxon>
        <taxon>Episquamata</taxon>
        <taxon>Toxicofera</taxon>
        <taxon>Anguimorpha</taxon>
        <taxon>Paleoanguimorpha</taxon>
        <taxon>Varanoidea</taxon>
        <taxon>Varanidae</taxon>
        <taxon>Varanus</taxon>
    </lineage>
</organism>
<evidence type="ECO:0000259" key="4">
    <source>
        <dbReference type="SMART" id="SM00210"/>
    </source>
</evidence>
<dbReference type="CDD" id="cd00110">
    <property type="entry name" value="LamG"/>
    <property type="match status" value="1"/>
</dbReference>
<dbReference type="SUPFAM" id="SSF49899">
    <property type="entry name" value="Concanavalin A-like lectins/glucanases"/>
    <property type="match status" value="1"/>
</dbReference>
<dbReference type="AlphaFoldDB" id="A0A8D2J2P8"/>
<dbReference type="Gene3D" id="2.60.120.200">
    <property type="match status" value="1"/>
</dbReference>
<dbReference type="Ensembl" id="ENSVKKT00000002972.1">
    <property type="protein sequence ID" value="ENSVKKP00000002895.1"/>
    <property type="gene ID" value="ENSVKKG00000002264.1"/>
</dbReference>